<dbReference type="EMBL" id="AMCV02000047">
    <property type="protein sequence ID" value="TDZ14923.1"/>
    <property type="molecule type" value="Genomic_DNA"/>
</dbReference>
<protein>
    <submittedName>
        <fullName evidence="2">Uncharacterized protein</fullName>
    </submittedName>
</protein>
<comment type="caution">
    <text evidence="2">The sequence shown here is derived from an EMBL/GenBank/DDBJ whole genome shotgun (WGS) entry which is preliminary data.</text>
</comment>
<keyword evidence="3" id="KW-1185">Reference proteome</keyword>
<feature type="compositionally biased region" description="Basic and acidic residues" evidence="1">
    <location>
        <begin position="121"/>
        <end position="131"/>
    </location>
</feature>
<gene>
    <name evidence="2" type="ORF">Cob_v012179</name>
</gene>
<reference evidence="3" key="1">
    <citation type="journal article" date="2013" name="New Phytol.">
        <title>Comparative genomic and transcriptomic analyses reveal the hemibiotrophic stage shift of Colletotrichum fungi.</title>
        <authorList>
            <person name="Gan P."/>
            <person name="Ikeda K."/>
            <person name="Irieda H."/>
            <person name="Narusaka M."/>
            <person name="O'Connell R.J."/>
            <person name="Narusaka Y."/>
            <person name="Takano Y."/>
            <person name="Kubo Y."/>
            <person name="Shirasu K."/>
        </authorList>
    </citation>
    <scope>NUCLEOTIDE SEQUENCE [LARGE SCALE GENOMIC DNA]</scope>
    <source>
        <strain evidence="3">104-T / ATCC 96160 / CBS 514.97 / LARS 414 / MAFF 240422</strain>
    </source>
</reference>
<proteinExistence type="predicted"/>
<evidence type="ECO:0000256" key="1">
    <source>
        <dbReference type="SAM" id="MobiDB-lite"/>
    </source>
</evidence>
<evidence type="ECO:0000313" key="3">
    <source>
        <dbReference type="Proteomes" id="UP000014480"/>
    </source>
</evidence>
<dbReference type="Proteomes" id="UP000014480">
    <property type="component" value="Unassembled WGS sequence"/>
</dbReference>
<evidence type="ECO:0000313" key="2">
    <source>
        <dbReference type="EMBL" id="TDZ14923.1"/>
    </source>
</evidence>
<accession>A0A484FA43</accession>
<reference evidence="3" key="2">
    <citation type="journal article" date="2019" name="Mol. Plant Microbe Interact.">
        <title>Genome sequence resources for four phytopathogenic fungi from the Colletotrichum orbiculare species complex.</title>
        <authorList>
            <person name="Gan P."/>
            <person name="Tsushima A."/>
            <person name="Narusaka M."/>
            <person name="Narusaka Y."/>
            <person name="Takano Y."/>
            <person name="Kubo Y."/>
            <person name="Shirasu K."/>
        </authorList>
    </citation>
    <scope>GENOME REANNOTATION</scope>
    <source>
        <strain evidence="3">104-T / ATCC 96160 / CBS 514.97 / LARS 414 / MAFF 240422</strain>
    </source>
</reference>
<name>A0A484FA43_COLOR</name>
<sequence length="147" mass="16359">MDTLTGHVCFEPHCRLSASERFTRGLVRNLQRGKEPISTRQQHDDCGLYRPRGEILARMATHAELQISGTPVAQSQPKIEPQPTWLVMSPSRPSLIGLDSRPLSTNVPFHWGRPAPGEGLDASKEEKRTDPETVGTRGMGQKHTQRA</sequence>
<dbReference type="AlphaFoldDB" id="A0A484FA43"/>
<feature type="region of interest" description="Disordered" evidence="1">
    <location>
        <begin position="106"/>
        <end position="147"/>
    </location>
</feature>
<organism evidence="2 3">
    <name type="scientific">Colletotrichum orbiculare (strain 104-T / ATCC 96160 / CBS 514.97 / LARS 414 / MAFF 240422)</name>
    <name type="common">Cucumber anthracnose fungus</name>
    <name type="synonym">Colletotrichum lagenarium</name>
    <dbReference type="NCBI Taxonomy" id="1213857"/>
    <lineage>
        <taxon>Eukaryota</taxon>
        <taxon>Fungi</taxon>
        <taxon>Dikarya</taxon>
        <taxon>Ascomycota</taxon>
        <taxon>Pezizomycotina</taxon>
        <taxon>Sordariomycetes</taxon>
        <taxon>Hypocreomycetidae</taxon>
        <taxon>Glomerellales</taxon>
        <taxon>Glomerellaceae</taxon>
        <taxon>Colletotrichum</taxon>
        <taxon>Colletotrichum orbiculare species complex</taxon>
    </lineage>
</organism>